<evidence type="ECO:0000256" key="10">
    <source>
        <dbReference type="ARBA" id="ARBA00023204"/>
    </source>
</evidence>
<evidence type="ECO:0000256" key="15">
    <source>
        <dbReference type="RuleBase" id="RU363016"/>
    </source>
</evidence>
<keyword evidence="3 15" id="KW-0547">Nucleotide-binding</keyword>
<dbReference type="InterPro" id="IPR047112">
    <property type="entry name" value="RecG/Mfd"/>
</dbReference>
<dbReference type="GO" id="GO:0016887">
    <property type="term" value="F:ATP hydrolysis activity"/>
    <property type="evidence" value="ECO:0007669"/>
    <property type="project" value="RHEA"/>
</dbReference>
<protein>
    <recommendedName>
        <fullName evidence="2 15">ATP-dependent DNA helicase RecG</fullName>
        <ecNumber evidence="13 15">5.6.2.4</ecNumber>
    </recommendedName>
</protein>
<dbReference type="Proteomes" id="UP000178240">
    <property type="component" value="Unassembled WGS sequence"/>
</dbReference>
<keyword evidence="11" id="KW-0413">Isomerase</keyword>
<evidence type="ECO:0000256" key="8">
    <source>
        <dbReference type="ARBA" id="ARBA00023125"/>
    </source>
</evidence>
<keyword evidence="5 15" id="KW-0378">Hydrolase</keyword>
<evidence type="ECO:0000256" key="6">
    <source>
        <dbReference type="ARBA" id="ARBA00022806"/>
    </source>
</evidence>
<dbReference type="PROSITE" id="PS51194">
    <property type="entry name" value="HELICASE_CTER"/>
    <property type="match status" value="1"/>
</dbReference>
<evidence type="ECO:0000256" key="4">
    <source>
        <dbReference type="ARBA" id="ARBA00022763"/>
    </source>
</evidence>
<keyword evidence="8" id="KW-0238">DNA-binding</keyword>
<dbReference type="Gene3D" id="2.40.50.140">
    <property type="entry name" value="Nucleic acid-binding proteins"/>
    <property type="match status" value="1"/>
</dbReference>
<dbReference type="Pfam" id="PF00271">
    <property type="entry name" value="Helicase_C"/>
    <property type="match status" value="1"/>
</dbReference>
<evidence type="ECO:0000259" key="17">
    <source>
        <dbReference type="PROSITE" id="PS51194"/>
    </source>
</evidence>
<dbReference type="GO" id="GO:0006310">
    <property type="term" value="P:DNA recombination"/>
    <property type="evidence" value="ECO:0007669"/>
    <property type="project" value="UniProtKB-UniRule"/>
</dbReference>
<dbReference type="SMART" id="SM00487">
    <property type="entry name" value="DEXDc"/>
    <property type="match status" value="1"/>
</dbReference>
<dbReference type="GO" id="GO:0005524">
    <property type="term" value="F:ATP binding"/>
    <property type="evidence" value="ECO:0007669"/>
    <property type="project" value="UniProtKB-KW"/>
</dbReference>
<evidence type="ECO:0000256" key="7">
    <source>
        <dbReference type="ARBA" id="ARBA00022840"/>
    </source>
</evidence>
<evidence type="ECO:0000256" key="14">
    <source>
        <dbReference type="ARBA" id="ARBA00048988"/>
    </source>
</evidence>
<feature type="domain" description="Helicase ATP-binding" evidence="16">
    <location>
        <begin position="274"/>
        <end position="444"/>
    </location>
</feature>
<dbReference type="NCBIfam" id="TIGR00643">
    <property type="entry name" value="recG"/>
    <property type="match status" value="1"/>
</dbReference>
<dbReference type="InterPro" id="IPR004609">
    <property type="entry name" value="ATP-dep_DNA_helicase_RecG"/>
</dbReference>
<keyword evidence="9 15" id="KW-0233">DNA recombination</keyword>
<dbReference type="PROSITE" id="PS51192">
    <property type="entry name" value="HELICASE_ATP_BIND_1"/>
    <property type="match status" value="1"/>
</dbReference>
<dbReference type="AlphaFoldDB" id="A0A1G1XY63"/>
<dbReference type="CDD" id="cd04488">
    <property type="entry name" value="RecG_wedge_OBF"/>
    <property type="match status" value="1"/>
</dbReference>
<dbReference type="PANTHER" id="PTHR47964:SF1">
    <property type="entry name" value="ATP-DEPENDENT DNA HELICASE HOMOLOG RECG, CHLOROPLASTIC"/>
    <property type="match status" value="1"/>
</dbReference>
<evidence type="ECO:0000256" key="5">
    <source>
        <dbReference type="ARBA" id="ARBA00022801"/>
    </source>
</evidence>
<keyword evidence="6 15" id="KW-0347">Helicase</keyword>
<evidence type="ECO:0000256" key="2">
    <source>
        <dbReference type="ARBA" id="ARBA00017846"/>
    </source>
</evidence>
<comment type="catalytic activity">
    <reaction evidence="12 15">
        <text>Couples ATP hydrolysis with the unwinding of duplex DNA by translocating in the 3'-5' direction.</text>
        <dbReference type="EC" id="5.6.2.4"/>
    </reaction>
</comment>
<reference evidence="18 19" key="1">
    <citation type="journal article" date="2016" name="Nat. Commun.">
        <title>Thousands of microbial genomes shed light on interconnected biogeochemical processes in an aquifer system.</title>
        <authorList>
            <person name="Anantharaman K."/>
            <person name="Brown C.T."/>
            <person name="Hug L.A."/>
            <person name="Sharon I."/>
            <person name="Castelle C.J."/>
            <person name="Probst A.J."/>
            <person name="Thomas B.C."/>
            <person name="Singh A."/>
            <person name="Wilkins M.J."/>
            <person name="Karaoz U."/>
            <person name="Brodie E.L."/>
            <person name="Williams K.H."/>
            <person name="Hubbard S.S."/>
            <person name="Banfield J.F."/>
        </authorList>
    </citation>
    <scope>NUCLEOTIDE SEQUENCE [LARGE SCALE GENOMIC DNA]</scope>
</reference>
<gene>
    <name evidence="18" type="ORF">A2744_02675</name>
</gene>
<comment type="caution">
    <text evidence="18">The sequence shown here is derived from an EMBL/GenBank/DDBJ whole genome shotgun (WGS) entry which is preliminary data.</text>
</comment>
<dbReference type="STRING" id="1797535.A2744_02675"/>
<keyword evidence="7 15" id="KW-0067">ATP-binding</keyword>
<dbReference type="GO" id="GO:0006281">
    <property type="term" value="P:DNA repair"/>
    <property type="evidence" value="ECO:0007669"/>
    <property type="project" value="UniProtKB-UniRule"/>
</dbReference>
<evidence type="ECO:0000256" key="1">
    <source>
        <dbReference type="ARBA" id="ARBA00007504"/>
    </source>
</evidence>
<evidence type="ECO:0000256" key="3">
    <source>
        <dbReference type="ARBA" id="ARBA00022741"/>
    </source>
</evidence>
<evidence type="ECO:0000313" key="19">
    <source>
        <dbReference type="Proteomes" id="UP000178240"/>
    </source>
</evidence>
<comment type="function">
    <text evidence="15">Plays a critical role in recombination and DNA repair. Helps process Holliday junction intermediates to mature products by catalyzing branch migration. Has replication fork regression activity, unwinds stalled or blocked replication forks to make a HJ that can be resolved. Has a DNA unwinding activity characteristic of a DNA helicase with 3'-5' polarity.</text>
</comment>
<evidence type="ECO:0000259" key="16">
    <source>
        <dbReference type="PROSITE" id="PS51192"/>
    </source>
</evidence>
<dbReference type="GO" id="GO:0003677">
    <property type="term" value="F:DNA binding"/>
    <property type="evidence" value="ECO:0007669"/>
    <property type="project" value="UniProtKB-KW"/>
</dbReference>
<dbReference type="NCBIfam" id="NF008165">
    <property type="entry name" value="PRK10917.1-3"/>
    <property type="match status" value="1"/>
</dbReference>
<dbReference type="InterPro" id="IPR001650">
    <property type="entry name" value="Helicase_C-like"/>
</dbReference>
<dbReference type="InterPro" id="IPR012340">
    <property type="entry name" value="NA-bd_OB-fold"/>
</dbReference>
<keyword evidence="10 15" id="KW-0234">DNA repair</keyword>
<evidence type="ECO:0000256" key="13">
    <source>
        <dbReference type="ARBA" id="ARBA00034808"/>
    </source>
</evidence>
<evidence type="ECO:0000256" key="11">
    <source>
        <dbReference type="ARBA" id="ARBA00023235"/>
    </source>
</evidence>
<accession>A0A1G1XY63</accession>
<dbReference type="PANTHER" id="PTHR47964">
    <property type="entry name" value="ATP-DEPENDENT DNA HELICASE HOMOLOG RECG, CHLOROPLASTIC"/>
    <property type="match status" value="1"/>
</dbReference>
<dbReference type="EC" id="5.6.2.4" evidence="13 15"/>
<evidence type="ECO:0000313" key="18">
    <source>
        <dbReference type="EMBL" id="OGY45025.1"/>
    </source>
</evidence>
<dbReference type="InterPro" id="IPR027417">
    <property type="entry name" value="P-loop_NTPase"/>
</dbReference>
<proteinExistence type="inferred from homology"/>
<comment type="catalytic activity">
    <reaction evidence="14 15">
        <text>ATP + H2O = ADP + phosphate + H(+)</text>
        <dbReference type="Rhea" id="RHEA:13065"/>
        <dbReference type="ChEBI" id="CHEBI:15377"/>
        <dbReference type="ChEBI" id="CHEBI:15378"/>
        <dbReference type="ChEBI" id="CHEBI:30616"/>
        <dbReference type="ChEBI" id="CHEBI:43474"/>
        <dbReference type="ChEBI" id="CHEBI:456216"/>
        <dbReference type="EC" id="5.6.2.4"/>
    </reaction>
</comment>
<dbReference type="GO" id="GO:0043138">
    <property type="term" value="F:3'-5' DNA helicase activity"/>
    <property type="evidence" value="ECO:0007669"/>
    <property type="project" value="UniProtKB-EC"/>
</dbReference>
<feature type="domain" description="Helicase C-terminal" evidence="17">
    <location>
        <begin position="463"/>
        <end position="623"/>
    </location>
</feature>
<dbReference type="SUPFAM" id="SSF52540">
    <property type="entry name" value="P-loop containing nucleoside triphosphate hydrolases"/>
    <property type="match status" value="2"/>
</dbReference>
<dbReference type="SMART" id="SM00490">
    <property type="entry name" value="HELICc"/>
    <property type="match status" value="1"/>
</dbReference>
<comment type="similarity">
    <text evidence="1 15">Belongs to the helicase family. RecG subfamily.</text>
</comment>
<organism evidence="18 19">
    <name type="scientific">Candidatus Buchananbacteria bacterium RIFCSPHIGHO2_01_FULL_44_11</name>
    <dbReference type="NCBI Taxonomy" id="1797535"/>
    <lineage>
        <taxon>Bacteria</taxon>
        <taxon>Candidatus Buchananiibacteriota</taxon>
    </lineage>
</organism>
<dbReference type="Pfam" id="PF17191">
    <property type="entry name" value="RecG_wedge"/>
    <property type="match status" value="1"/>
</dbReference>
<dbReference type="CDD" id="cd17992">
    <property type="entry name" value="DEXHc_RecG"/>
    <property type="match status" value="1"/>
</dbReference>
<dbReference type="InterPro" id="IPR033454">
    <property type="entry name" value="RecG_wedge"/>
</dbReference>
<evidence type="ECO:0000256" key="12">
    <source>
        <dbReference type="ARBA" id="ARBA00034617"/>
    </source>
</evidence>
<dbReference type="Pfam" id="PF00270">
    <property type="entry name" value="DEAD"/>
    <property type="match status" value="1"/>
</dbReference>
<name>A0A1G1XY63_9BACT</name>
<keyword evidence="4 15" id="KW-0227">DNA damage</keyword>
<dbReference type="Gene3D" id="3.40.50.300">
    <property type="entry name" value="P-loop containing nucleotide triphosphate hydrolases"/>
    <property type="match status" value="2"/>
</dbReference>
<dbReference type="SUPFAM" id="SSF50249">
    <property type="entry name" value="Nucleic acid-binding proteins"/>
    <property type="match status" value="1"/>
</dbReference>
<dbReference type="EMBL" id="MHIE01000029">
    <property type="protein sequence ID" value="OGY45025.1"/>
    <property type="molecule type" value="Genomic_DNA"/>
</dbReference>
<evidence type="ECO:0000256" key="9">
    <source>
        <dbReference type="ARBA" id="ARBA00023172"/>
    </source>
</evidence>
<dbReference type="InterPro" id="IPR011545">
    <property type="entry name" value="DEAD/DEAH_box_helicase_dom"/>
</dbReference>
<dbReference type="InterPro" id="IPR014001">
    <property type="entry name" value="Helicase_ATP-bd"/>
</dbReference>
<dbReference type="NCBIfam" id="NF008168">
    <property type="entry name" value="PRK10917.2-2"/>
    <property type="match status" value="1"/>
</dbReference>
<sequence>MQLGTPVSTISQVGQTTSSRLKKIGIETVKDLIFYYPFRYEDFSQISDIVSLKPLNSVTVRGKIEMIKNRRSWKKKTFLTEALISDETGSVKAIWFNQPFLTKILKPGEEIYVSGRVDFDRYNLQFINPIYEKAKAAGKNIHTARIVPIYPVTEGLTQKQIRWLIKLALAAVNQIPDWLPAEIIAELKLPSLNQALEQIHFPDSADQADQAVHRLKFDELFSFLFQSKIVRQELKSSQAPPVIFHEAETKKFIDSLPFVLTADQKKVAWQIISDLKKDQPMNRLLEGEVGSGKTLVAVVAMLNVALTGYQGVLMVPTEVLAEQHFRNINNLLKATGVKVCLLTSANRRIGPTEFSKSKIFEEIKNGEVGIVIGTHALIQQDIEFNKLALVVIDEQHRFGVEQRKILHRKGLAKNIVPHFLSMTATPIPRSLALTLYGDLDLSVIKELPKERKKIITEIVDPADRDQCYDFIKQELQSGRQAFVICPLIDPSDKLGVKSVSEEYQRLKDNVFADFNIQKLHGRLKPAEKQQIMTDFLAKKSDILVATAVIEVGVDVPNATVIMIEGAERFGLAQLHQFRGRVGRSQYQSYCFLFSDSATQKTRERLQVLVEVSDGFILAQKDLAFRGPGEIFGLNQSGWPQFRIANIFDQSIIILAHQQLEKIMRKDPNLKQYKLLREHVLEINQSVHLE</sequence>